<evidence type="ECO:0000313" key="2">
    <source>
        <dbReference type="Proteomes" id="UP000655208"/>
    </source>
</evidence>
<sequence length="190" mass="20704">MSLSAAAGGGRWVAGEMRPVRSTVAFANPWMQVRSDDFVREDGSGGTYGVVDKPDFALVVAEQDGLFHLVEQFRYPIRRRSLEFPMGGWPPGKGGTALELAQAELAEETGLTATGWRHLGRLYEAPGFCSQGFDVFHATGLTPGPHAREETEADMEHRAVDEGELRRLIRSGGIVDATTITAYGLLLLER</sequence>
<reference evidence="1" key="2">
    <citation type="submission" date="2020-09" db="EMBL/GenBank/DDBJ databases">
        <authorList>
            <person name="Sun Q."/>
            <person name="Zhou Y."/>
        </authorList>
    </citation>
    <scope>NUCLEOTIDE SEQUENCE</scope>
    <source>
        <strain evidence="1">CGMCC 4.7308</strain>
    </source>
</reference>
<protein>
    <submittedName>
        <fullName evidence="1">ADP-ribose pyrophosphatase</fullName>
    </submittedName>
</protein>
<evidence type="ECO:0000313" key="1">
    <source>
        <dbReference type="EMBL" id="GGM13220.1"/>
    </source>
</evidence>
<gene>
    <name evidence="1" type="ORF">GCM10011594_36420</name>
</gene>
<dbReference type="Proteomes" id="UP000655208">
    <property type="component" value="Unassembled WGS sequence"/>
</dbReference>
<reference evidence="1" key="1">
    <citation type="journal article" date="2014" name="Int. J. Syst. Evol. Microbiol.">
        <title>Complete genome sequence of Corynebacterium casei LMG S-19264T (=DSM 44701T), isolated from a smear-ripened cheese.</title>
        <authorList>
            <consortium name="US DOE Joint Genome Institute (JGI-PGF)"/>
            <person name="Walter F."/>
            <person name="Albersmeier A."/>
            <person name="Kalinowski J."/>
            <person name="Ruckert C."/>
        </authorList>
    </citation>
    <scope>NUCLEOTIDE SEQUENCE</scope>
    <source>
        <strain evidence="1">CGMCC 4.7308</strain>
    </source>
</reference>
<dbReference type="CDD" id="cd24161">
    <property type="entry name" value="NUDIX_ADPRase_Ndx2"/>
    <property type="match status" value="1"/>
</dbReference>
<dbReference type="EMBL" id="BMNA01000011">
    <property type="protein sequence ID" value="GGM13220.1"/>
    <property type="molecule type" value="Genomic_DNA"/>
</dbReference>
<proteinExistence type="predicted"/>
<name>A0A917T6Q9_9ACTN</name>
<organism evidence="1 2">
    <name type="scientific">Nakamurella endophytica</name>
    <dbReference type="NCBI Taxonomy" id="1748367"/>
    <lineage>
        <taxon>Bacteria</taxon>
        <taxon>Bacillati</taxon>
        <taxon>Actinomycetota</taxon>
        <taxon>Actinomycetes</taxon>
        <taxon>Nakamurellales</taxon>
        <taxon>Nakamurellaceae</taxon>
        <taxon>Nakamurella</taxon>
    </lineage>
</organism>
<dbReference type="AlphaFoldDB" id="A0A917T6Q9"/>
<dbReference type="InterPro" id="IPR015797">
    <property type="entry name" value="NUDIX_hydrolase-like_dom_sf"/>
</dbReference>
<comment type="caution">
    <text evidence="1">The sequence shown here is derived from an EMBL/GenBank/DDBJ whole genome shotgun (WGS) entry which is preliminary data.</text>
</comment>
<accession>A0A917T6Q9</accession>
<dbReference type="Gene3D" id="3.90.79.10">
    <property type="entry name" value="Nucleoside Triphosphate Pyrophosphohydrolase"/>
    <property type="match status" value="1"/>
</dbReference>
<dbReference type="SUPFAM" id="SSF55811">
    <property type="entry name" value="Nudix"/>
    <property type="match status" value="1"/>
</dbReference>
<keyword evidence="2" id="KW-1185">Reference proteome</keyword>